<organism evidence="3">
    <name type="scientific">Schistosoma curassoni</name>
    <dbReference type="NCBI Taxonomy" id="6186"/>
    <lineage>
        <taxon>Eukaryota</taxon>
        <taxon>Metazoa</taxon>
        <taxon>Spiralia</taxon>
        <taxon>Lophotrochozoa</taxon>
        <taxon>Platyhelminthes</taxon>
        <taxon>Trematoda</taxon>
        <taxon>Digenea</taxon>
        <taxon>Strigeidida</taxon>
        <taxon>Schistosomatoidea</taxon>
        <taxon>Schistosomatidae</taxon>
        <taxon>Schistosoma</taxon>
    </lineage>
</organism>
<protein>
    <submittedName>
        <fullName evidence="3">Four helix bundle protein</fullName>
    </submittedName>
</protein>
<name>A0A183L4R3_9TREM</name>
<dbReference type="WBParaSite" id="SCUD_0002232801-mRNA-1">
    <property type="protein sequence ID" value="SCUD_0002232801-mRNA-1"/>
    <property type="gene ID" value="SCUD_0002232801"/>
</dbReference>
<evidence type="ECO:0000313" key="3">
    <source>
        <dbReference type="WBParaSite" id="SCUD_0002232801-mRNA-1"/>
    </source>
</evidence>
<dbReference type="EMBL" id="UZAK01049005">
    <property type="protein sequence ID" value="VDP78533.1"/>
    <property type="molecule type" value="Genomic_DNA"/>
</dbReference>
<reference evidence="1 2" key="2">
    <citation type="submission" date="2018-11" db="EMBL/GenBank/DDBJ databases">
        <authorList>
            <consortium name="Pathogen Informatics"/>
        </authorList>
    </citation>
    <scope>NUCLEOTIDE SEQUENCE [LARGE SCALE GENOMIC DNA]</scope>
    <source>
        <strain evidence="1">Dakar</strain>
        <strain evidence="2">Dakar, Senegal</strain>
    </source>
</reference>
<dbReference type="AlphaFoldDB" id="A0A183L4R3"/>
<sequence>MRKLQFLYLAKLYSLVNFLQYVHHPDNKLYFFELQFAIDQAIGRITHLWNK</sequence>
<proteinExistence type="predicted"/>
<gene>
    <name evidence="1" type="ORF">SCUD_LOCUS22325</name>
</gene>
<reference evidence="3" key="1">
    <citation type="submission" date="2016-06" db="UniProtKB">
        <authorList>
            <consortium name="WormBaseParasite"/>
        </authorList>
    </citation>
    <scope>IDENTIFICATION</scope>
</reference>
<dbReference type="Proteomes" id="UP000279833">
    <property type="component" value="Unassembled WGS sequence"/>
</dbReference>
<keyword evidence="2" id="KW-1185">Reference proteome</keyword>
<evidence type="ECO:0000313" key="2">
    <source>
        <dbReference type="Proteomes" id="UP000279833"/>
    </source>
</evidence>
<evidence type="ECO:0000313" key="1">
    <source>
        <dbReference type="EMBL" id="VDP78533.1"/>
    </source>
</evidence>
<accession>A0A183L4R3</accession>